<evidence type="ECO:0008006" key="3">
    <source>
        <dbReference type="Google" id="ProtNLM"/>
    </source>
</evidence>
<organism evidence="1 2">
    <name type="scientific">Lithocarpus litseifolius</name>
    <dbReference type="NCBI Taxonomy" id="425828"/>
    <lineage>
        <taxon>Eukaryota</taxon>
        <taxon>Viridiplantae</taxon>
        <taxon>Streptophyta</taxon>
        <taxon>Embryophyta</taxon>
        <taxon>Tracheophyta</taxon>
        <taxon>Spermatophyta</taxon>
        <taxon>Magnoliopsida</taxon>
        <taxon>eudicotyledons</taxon>
        <taxon>Gunneridae</taxon>
        <taxon>Pentapetalae</taxon>
        <taxon>rosids</taxon>
        <taxon>fabids</taxon>
        <taxon>Fagales</taxon>
        <taxon>Fagaceae</taxon>
        <taxon>Lithocarpus</taxon>
    </lineage>
</organism>
<reference evidence="1 2" key="1">
    <citation type="submission" date="2024-01" db="EMBL/GenBank/DDBJ databases">
        <title>A telomere-to-telomere, gap-free genome of sweet tea (Lithocarpus litseifolius).</title>
        <authorList>
            <person name="Zhou J."/>
        </authorList>
    </citation>
    <scope>NUCLEOTIDE SEQUENCE [LARGE SCALE GENOMIC DNA]</scope>
    <source>
        <strain evidence="1">Zhou-2022a</strain>
        <tissue evidence="1">Leaf</tissue>
    </source>
</reference>
<dbReference type="InterPro" id="IPR036691">
    <property type="entry name" value="Endo/exonu/phosph_ase_sf"/>
</dbReference>
<accession>A0AAW2DPQ2</accession>
<sequence length="210" mass="23815">MSILSWNCRGLGNLRTVNALKRAMNKQAPICVFLMETKLTTEQLNNMKQNWNYNQGLVVSSEGLSGGLALLWKPDTQMDRFCTVIHRCGFVDLGYTGSPFTWSRNHPTEGRIHIWLDRALATPAWKSLFQGASIHHISMSTSDHSMHAVYLPTVRPCHSPHRRPFRFEAMWLRDPRCVEVVQEASLEGLSKPNGSQITNYLDSCKARLSS</sequence>
<dbReference type="Gene3D" id="3.60.10.10">
    <property type="entry name" value="Endonuclease/exonuclease/phosphatase"/>
    <property type="match status" value="1"/>
</dbReference>
<dbReference type="SUPFAM" id="SSF56219">
    <property type="entry name" value="DNase I-like"/>
    <property type="match status" value="1"/>
</dbReference>
<evidence type="ECO:0000313" key="2">
    <source>
        <dbReference type="Proteomes" id="UP001459277"/>
    </source>
</evidence>
<protein>
    <recommendedName>
        <fullName evidence="3">Endonuclease/exonuclease/phosphatase domain-containing protein</fullName>
    </recommendedName>
</protein>
<dbReference type="PANTHER" id="PTHR33710:SF71">
    <property type="entry name" value="ENDONUCLEASE_EXONUCLEASE_PHOSPHATASE DOMAIN-CONTAINING PROTEIN"/>
    <property type="match status" value="1"/>
</dbReference>
<comment type="caution">
    <text evidence="1">The sequence shown here is derived from an EMBL/GenBank/DDBJ whole genome shotgun (WGS) entry which is preliminary data.</text>
</comment>
<keyword evidence="2" id="KW-1185">Reference proteome</keyword>
<dbReference type="Proteomes" id="UP001459277">
    <property type="component" value="Unassembled WGS sequence"/>
</dbReference>
<dbReference type="EMBL" id="JAZDWU010000002">
    <property type="protein sequence ID" value="KAL0012603.1"/>
    <property type="molecule type" value="Genomic_DNA"/>
</dbReference>
<dbReference type="AlphaFoldDB" id="A0AAW2DPQ2"/>
<name>A0AAW2DPQ2_9ROSI</name>
<proteinExistence type="predicted"/>
<evidence type="ECO:0000313" key="1">
    <source>
        <dbReference type="EMBL" id="KAL0012603.1"/>
    </source>
</evidence>
<gene>
    <name evidence="1" type="ORF">SO802_007711</name>
</gene>
<dbReference type="PANTHER" id="PTHR33710">
    <property type="entry name" value="BNAC02G09200D PROTEIN"/>
    <property type="match status" value="1"/>
</dbReference>